<dbReference type="SMART" id="SM00028">
    <property type="entry name" value="TPR"/>
    <property type="match status" value="7"/>
</dbReference>
<dbReference type="EMBL" id="OZ019907">
    <property type="protein sequence ID" value="CAK9205873.1"/>
    <property type="molecule type" value="Genomic_DNA"/>
</dbReference>
<dbReference type="InterPro" id="IPR011990">
    <property type="entry name" value="TPR-like_helical_dom_sf"/>
</dbReference>
<dbReference type="Gene3D" id="1.25.40.10">
    <property type="entry name" value="Tetratricopeptide repeat domain"/>
    <property type="match status" value="2"/>
</dbReference>
<evidence type="ECO:0000256" key="3">
    <source>
        <dbReference type="SAM" id="Coils"/>
    </source>
</evidence>
<dbReference type="Proteomes" id="UP001497512">
    <property type="component" value="Chromosome 15"/>
</dbReference>
<dbReference type="PANTHER" id="PTHR45641:SF19">
    <property type="entry name" value="NEPHROCYSTIN-3"/>
    <property type="match status" value="1"/>
</dbReference>
<keyword evidence="2" id="KW-0802">TPR repeat</keyword>
<sequence length="664" mass="74160">MAKALVVSVSVFKSREVHHTQETCHSTKESGLSPEVFACSKHVSFTNRLQSSSLQVRGSLKGPQQNSWGKLMYQWCRPSLGLFTALSEGASSRSRRHSKRLKRYAKYEDGPVLDWQWTPSSVRNTQLDDEDEGISKVEIVEDDEDDSRDQVLQDQFNLFAMAMALDDDDMAEQAIQRFGNPLKMSEMRKTVDGVTELQEQLQELYEEVNRMIEEGDEDTARALIEANYESLMEQFEPGVYCVEQAAMLDVLAQLRMSLGDFVEVEDLLIQIREVVEKVGINSMQPLVDGILEHVGGMYTALGKPEEGLPFYLGSLEIQEELLGQDSPLIVKTLLGLATTYTDLDENPKAIETYQRVLLILERTRGPNDETLALPLSHLGHSLLEEGRVDEAELSMLRALRIVEKAFGAHDGRVGVATCALARTKAARGEVSESVVLYRKGLQIMEGCSKFPDDDPTMETVRTDLAELLNLLERNDEAEELWEENLRVKEQALGPNDPRLVVHLQNLATAYAAVQKYEKCEPLLRRSLKLVSAHLGPTSPQVSVPLACLATALHHLGNQSEAEPLARQALHTREAAFGPDSPIVGESCNCLASILHSLGRNEEALTLMFRVLAIQEKELGHDSPEIGLTLELLIMLLQDLGRTFEIQPLVHRMQKLLRSQIGKAD</sequence>
<dbReference type="Pfam" id="PF13424">
    <property type="entry name" value="TPR_12"/>
    <property type="match status" value="2"/>
</dbReference>
<dbReference type="PANTHER" id="PTHR45641">
    <property type="entry name" value="TETRATRICOPEPTIDE REPEAT PROTEIN (AFU_ORTHOLOGUE AFUA_6G03870)"/>
    <property type="match status" value="1"/>
</dbReference>
<keyword evidence="1" id="KW-0677">Repeat</keyword>
<proteinExistence type="predicted"/>
<evidence type="ECO:0000256" key="1">
    <source>
        <dbReference type="ARBA" id="ARBA00022737"/>
    </source>
</evidence>
<dbReference type="InterPro" id="IPR019734">
    <property type="entry name" value="TPR_rpt"/>
</dbReference>
<evidence type="ECO:0000313" key="4">
    <source>
        <dbReference type="EMBL" id="CAK9205873.1"/>
    </source>
</evidence>
<reference evidence="4" key="1">
    <citation type="submission" date="2024-02" db="EMBL/GenBank/DDBJ databases">
        <authorList>
            <consortium name="ELIXIR-Norway"/>
            <consortium name="Elixir Norway"/>
        </authorList>
    </citation>
    <scope>NUCLEOTIDE SEQUENCE</scope>
</reference>
<feature type="coiled-coil region" evidence="3">
    <location>
        <begin position="187"/>
        <end position="218"/>
    </location>
</feature>
<dbReference type="Pfam" id="PF13374">
    <property type="entry name" value="TPR_10"/>
    <property type="match status" value="2"/>
</dbReference>
<evidence type="ECO:0008006" key="6">
    <source>
        <dbReference type="Google" id="ProtNLM"/>
    </source>
</evidence>
<keyword evidence="5" id="KW-1185">Reference proteome</keyword>
<keyword evidence="3" id="KW-0175">Coiled coil</keyword>
<evidence type="ECO:0000256" key="2">
    <source>
        <dbReference type="ARBA" id="ARBA00022803"/>
    </source>
</evidence>
<accession>A0ABP0TV42</accession>
<organism evidence="4 5">
    <name type="scientific">Sphagnum troendelagicum</name>
    <dbReference type="NCBI Taxonomy" id="128251"/>
    <lineage>
        <taxon>Eukaryota</taxon>
        <taxon>Viridiplantae</taxon>
        <taxon>Streptophyta</taxon>
        <taxon>Embryophyta</taxon>
        <taxon>Bryophyta</taxon>
        <taxon>Sphagnophytina</taxon>
        <taxon>Sphagnopsida</taxon>
        <taxon>Sphagnales</taxon>
        <taxon>Sphagnaceae</taxon>
        <taxon>Sphagnum</taxon>
    </lineage>
</organism>
<gene>
    <name evidence="4" type="ORF">CSSPTR1EN2_LOCUS8066</name>
</gene>
<name>A0ABP0TV42_9BRYO</name>
<evidence type="ECO:0000313" key="5">
    <source>
        <dbReference type="Proteomes" id="UP001497512"/>
    </source>
</evidence>
<dbReference type="SUPFAM" id="SSF48452">
    <property type="entry name" value="TPR-like"/>
    <property type="match status" value="3"/>
</dbReference>
<protein>
    <recommendedName>
        <fullName evidence="6">Kinesin light chain</fullName>
    </recommendedName>
</protein>